<sequence length="202" mass="21985">MTFKVLTLPFFSDGGGGNGGDDPFQGPVMIKKGDITQWFVDGSSDAIVNPANVTMLGGYGADEAIHNAAGPKLKEACYKVPVIRSWIRCPVGEARISPGFNLLASSVIHTVGPYYDLKSNPKASLRNAYKNSLSLAKENNIQYIAFPAISCGFRGYPYEEAATVALSTVKEFANGFKEVHFVLFLDDAYNVWLNKAKELFDT</sequence>
<evidence type="ECO:0000259" key="1">
    <source>
        <dbReference type="PROSITE" id="PS51154"/>
    </source>
</evidence>
<evidence type="ECO:0000313" key="3">
    <source>
        <dbReference type="Proteomes" id="UP001281410"/>
    </source>
</evidence>
<name>A0AAE0E4H6_9ROSI</name>
<dbReference type="Pfam" id="PF01661">
    <property type="entry name" value="Macro"/>
    <property type="match status" value="1"/>
</dbReference>
<reference evidence="2" key="1">
    <citation type="journal article" date="2023" name="Plant J.">
        <title>Genome sequences and population genomics provide insights into the demographic history, inbreeding, and mutation load of two 'living fossil' tree species of Dipteronia.</title>
        <authorList>
            <person name="Feng Y."/>
            <person name="Comes H.P."/>
            <person name="Chen J."/>
            <person name="Zhu S."/>
            <person name="Lu R."/>
            <person name="Zhang X."/>
            <person name="Li P."/>
            <person name="Qiu J."/>
            <person name="Olsen K.M."/>
            <person name="Qiu Y."/>
        </authorList>
    </citation>
    <scope>NUCLEOTIDE SEQUENCE</scope>
    <source>
        <strain evidence="2">NBL</strain>
    </source>
</reference>
<dbReference type="PANTHER" id="PTHR11106">
    <property type="entry name" value="GANGLIOSIDE INDUCED DIFFERENTIATION ASSOCIATED PROTEIN 2-RELATED"/>
    <property type="match status" value="1"/>
</dbReference>
<proteinExistence type="predicted"/>
<accession>A0AAE0E4H6</accession>
<dbReference type="Proteomes" id="UP001281410">
    <property type="component" value="Unassembled WGS sequence"/>
</dbReference>
<organism evidence="2 3">
    <name type="scientific">Dipteronia sinensis</name>
    <dbReference type="NCBI Taxonomy" id="43782"/>
    <lineage>
        <taxon>Eukaryota</taxon>
        <taxon>Viridiplantae</taxon>
        <taxon>Streptophyta</taxon>
        <taxon>Embryophyta</taxon>
        <taxon>Tracheophyta</taxon>
        <taxon>Spermatophyta</taxon>
        <taxon>Magnoliopsida</taxon>
        <taxon>eudicotyledons</taxon>
        <taxon>Gunneridae</taxon>
        <taxon>Pentapetalae</taxon>
        <taxon>rosids</taxon>
        <taxon>malvids</taxon>
        <taxon>Sapindales</taxon>
        <taxon>Sapindaceae</taxon>
        <taxon>Hippocastanoideae</taxon>
        <taxon>Acereae</taxon>
        <taxon>Dipteronia</taxon>
    </lineage>
</organism>
<comment type="caution">
    <text evidence="2">The sequence shown here is derived from an EMBL/GenBank/DDBJ whole genome shotgun (WGS) entry which is preliminary data.</text>
</comment>
<dbReference type="PROSITE" id="PS51154">
    <property type="entry name" value="MACRO"/>
    <property type="match status" value="1"/>
</dbReference>
<dbReference type="InterPro" id="IPR043472">
    <property type="entry name" value="Macro_dom-like"/>
</dbReference>
<feature type="domain" description="Macro" evidence="1">
    <location>
        <begin position="15"/>
        <end position="200"/>
    </location>
</feature>
<dbReference type="AlphaFoldDB" id="A0AAE0E4H6"/>
<dbReference type="EMBL" id="JANJYJ010000006">
    <property type="protein sequence ID" value="KAK3205889.1"/>
    <property type="molecule type" value="Genomic_DNA"/>
</dbReference>
<keyword evidence="3" id="KW-1185">Reference proteome</keyword>
<evidence type="ECO:0000313" key="2">
    <source>
        <dbReference type="EMBL" id="KAK3205889.1"/>
    </source>
</evidence>
<dbReference type="InterPro" id="IPR002589">
    <property type="entry name" value="Macro_dom"/>
</dbReference>
<dbReference type="Gene3D" id="3.40.220.10">
    <property type="entry name" value="Leucine Aminopeptidase, subunit E, domain 1"/>
    <property type="match status" value="1"/>
</dbReference>
<gene>
    <name evidence="2" type="ORF">Dsin_019935</name>
</gene>
<dbReference type="SMART" id="SM00506">
    <property type="entry name" value="A1pp"/>
    <property type="match status" value="1"/>
</dbReference>
<dbReference type="SUPFAM" id="SSF52949">
    <property type="entry name" value="Macro domain-like"/>
    <property type="match status" value="1"/>
</dbReference>
<dbReference type="CDD" id="cd02908">
    <property type="entry name" value="Macro_OAADPr_deacetylase"/>
    <property type="match status" value="1"/>
</dbReference>
<dbReference type="PANTHER" id="PTHR11106:SF27">
    <property type="entry name" value="MACRO DOMAIN-CONTAINING PROTEIN"/>
    <property type="match status" value="1"/>
</dbReference>
<protein>
    <recommendedName>
        <fullName evidence="1">Macro domain-containing protein</fullName>
    </recommendedName>
</protein>